<dbReference type="Proteomes" id="UP000052013">
    <property type="component" value="Unassembled WGS sequence"/>
</dbReference>
<dbReference type="STRING" id="1423739.FC85_GL000766"/>
<evidence type="ECO:0000256" key="3">
    <source>
        <dbReference type="ARBA" id="ARBA00022692"/>
    </source>
</evidence>
<gene>
    <name evidence="7" type="ORF">FC85_GL000766</name>
</gene>
<feature type="transmembrane region" description="Helical" evidence="6">
    <location>
        <begin position="210"/>
        <end position="229"/>
    </location>
</feature>
<evidence type="ECO:0000256" key="1">
    <source>
        <dbReference type="ARBA" id="ARBA00004651"/>
    </source>
</evidence>
<dbReference type="PATRIC" id="fig|1423739.3.peg.799"/>
<dbReference type="InterPro" id="IPR036259">
    <property type="entry name" value="MFS_trans_sf"/>
</dbReference>
<dbReference type="SUPFAM" id="SSF103473">
    <property type="entry name" value="MFS general substrate transporter"/>
    <property type="match status" value="1"/>
</dbReference>
<dbReference type="Gene3D" id="1.20.1250.20">
    <property type="entry name" value="MFS general substrate transporter like domains"/>
    <property type="match status" value="1"/>
</dbReference>
<sequence>MLAFFQIDQLLIFGVTVAAVASGLMLALPNVDQPLHQQVSWDQFTSGWKVIKNSRLLRVVTAMDLLETAANTVWVSAIILVFVHQVLQVSSTWWGYINAIYMLGAFLGSWGCYFLAKRLEQHKIRVISWGALISSAIMLLVAVNHLPIVTLLLAMLFGVSSAMKNVPQTTLVQKNVSNDQLVVVYALQNVLYTGTYSLATLTIGWLSDTISVQFVFLIAAGLLFIVASLSRRLTKI</sequence>
<evidence type="ECO:0000256" key="2">
    <source>
        <dbReference type="ARBA" id="ARBA00022475"/>
    </source>
</evidence>
<dbReference type="AlphaFoldDB" id="A0A0R1SJI0"/>
<dbReference type="GO" id="GO:0022857">
    <property type="term" value="F:transmembrane transporter activity"/>
    <property type="evidence" value="ECO:0007669"/>
    <property type="project" value="InterPro"/>
</dbReference>
<keyword evidence="2" id="KW-1003">Cell membrane</keyword>
<dbReference type="PANTHER" id="PTHR23513">
    <property type="entry name" value="INTEGRAL MEMBRANE EFFLUX PROTEIN-RELATED"/>
    <property type="match status" value="1"/>
</dbReference>
<evidence type="ECO:0000256" key="6">
    <source>
        <dbReference type="SAM" id="Phobius"/>
    </source>
</evidence>
<reference evidence="7 8" key="1">
    <citation type="journal article" date="2015" name="Genome Announc.">
        <title>Expanding the biotechnology potential of lactobacilli through comparative genomics of 213 strains and associated genera.</title>
        <authorList>
            <person name="Sun Z."/>
            <person name="Harris H.M."/>
            <person name="McCann A."/>
            <person name="Guo C."/>
            <person name="Argimon S."/>
            <person name="Zhang W."/>
            <person name="Yang X."/>
            <person name="Jeffery I.B."/>
            <person name="Cooney J.C."/>
            <person name="Kagawa T.F."/>
            <person name="Liu W."/>
            <person name="Song Y."/>
            <person name="Salvetti E."/>
            <person name="Wrobel A."/>
            <person name="Rasinkangas P."/>
            <person name="Parkhill J."/>
            <person name="Rea M.C."/>
            <person name="O'Sullivan O."/>
            <person name="Ritari J."/>
            <person name="Douillard F.P."/>
            <person name="Paul Ross R."/>
            <person name="Yang R."/>
            <person name="Briner A.E."/>
            <person name="Felis G.E."/>
            <person name="de Vos W.M."/>
            <person name="Barrangou R."/>
            <person name="Klaenhammer T.R."/>
            <person name="Caufield P.W."/>
            <person name="Cui Y."/>
            <person name="Zhang H."/>
            <person name="O'Toole P.W."/>
        </authorList>
    </citation>
    <scope>NUCLEOTIDE SEQUENCE [LARGE SCALE GENOMIC DNA]</scope>
    <source>
        <strain evidence="7 8">DSM 14421</strain>
    </source>
</reference>
<accession>A0A0R1SJI0</accession>
<feature type="transmembrane region" description="Helical" evidence="6">
    <location>
        <begin position="128"/>
        <end position="157"/>
    </location>
</feature>
<evidence type="ECO:0000256" key="4">
    <source>
        <dbReference type="ARBA" id="ARBA00022989"/>
    </source>
</evidence>
<dbReference type="PANTHER" id="PTHR23513:SF19">
    <property type="entry name" value="MAJOR FACILITATOR SUPERFAMILY (MFS) PROFILE DOMAIN-CONTAINING PROTEIN"/>
    <property type="match status" value="1"/>
</dbReference>
<dbReference type="GO" id="GO:0005886">
    <property type="term" value="C:plasma membrane"/>
    <property type="evidence" value="ECO:0007669"/>
    <property type="project" value="UniProtKB-SubCell"/>
</dbReference>
<feature type="transmembrane region" description="Helical" evidence="6">
    <location>
        <begin position="6"/>
        <end position="28"/>
    </location>
</feature>
<evidence type="ECO:0000313" key="7">
    <source>
        <dbReference type="EMBL" id="KRL64971.1"/>
    </source>
</evidence>
<comment type="subcellular location">
    <subcellularLocation>
        <location evidence="1">Cell membrane</location>
        <topology evidence="1">Multi-pass membrane protein</topology>
    </subcellularLocation>
</comment>
<evidence type="ECO:0000313" key="8">
    <source>
        <dbReference type="Proteomes" id="UP000052013"/>
    </source>
</evidence>
<evidence type="ECO:0000256" key="5">
    <source>
        <dbReference type="ARBA" id="ARBA00023136"/>
    </source>
</evidence>
<comment type="caution">
    <text evidence="7">The sequence shown here is derived from an EMBL/GenBank/DDBJ whole genome shotgun (WGS) entry which is preliminary data.</text>
</comment>
<dbReference type="EMBL" id="AZEY01000079">
    <property type="protein sequence ID" value="KRL64971.1"/>
    <property type="molecule type" value="Genomic_DNA"/>
</dbReference>
<protein>
    <submittedName>
        <fullName evidence="7">Macrolide-efflux protein</fullName>
    </submittedName>
</protein>
<dbReference type="InterPro" id="IPR011701">
    <property type="entry name" value="MFS"/>
</dbReference>
<keyword evidence="3 6" id="KW-0812">Transmembrane</keyword>
<proteinExistence type="predicted"/>
<keyword evidence="4 6" id="KW-1133">Transmembrane helix</keyword>
<feature type="transmembrane region" description="Helical" evidence="6">
    <location>
        <begin position="65"/>
        <end position="87"/>
    </location>
</feature>
<keyword evidence="5 6" id="KW-0472">Membrane</keyword>
<organism evidence="7 8">
    <name type="scientific">Lentilactobacillus diolivorans DSM 14421</name>
    <dbReference type="NCBI Taxonomy" id="1423739"/>
    <lineage>
        <taxon>Bacteria</taxon>
        <taxon>Bacillati</taxon>
        <taxon>Bacillota</taxon>
        <taxon>Bacilli</taxon>
        <taxon>Lactobacillales</taxon>
        <taxon>Lactobacillaceae</taxon>
        <taxon>Lentilactobacillus</taxon>
    </lineage>
</organism>
<dbReference type="Pfam" id="PF07690">
    <property type="entry name" value="MFS_1"/>
    <property type="match status" value="1"/>
</dbReference>
<feature type="transmembrane region" description="Helical" evidence="6">
    <location>
        <begin position="93"/>
        <end position="116"/>
    </location>
</feature>
<name>A0A0R1SJI0_9LACO</name>